<evidence type="ECO:0000256" key="1">
    <source>
        <dbReference type="ARBA" id="ARBA00022723"/>
    </source>
</evidence>
<dbReference type="SUPFAM" id="SSF53800">
    <property type="entry name" value="Chelatase"/>
    <property type="match status" value="1"/>
</dbReference>
<evidence type="ECO:0000313" key="3">
    <source>
        <dbReference type="EMBL" id="MDS1270864.1"/>
    </source>
</evidence>
<gene>
    <name evidence="3" type="ORF">RIF23_11180</name>
</gene>
<sequence length="251" mass="26322">MTAPLVLAVHGTRQQRGQQAAHDLARRVQQAGTVPVRLAFADVCAPSVGDVAARLHETASGAGRDATSAPESGVVVVPAFLAAGYHVRVDIPAQLAEAVPDPAWATVTEPIGADERLLDALEQRVRRAQWQPGDGVVLAAAGTSDPRAQREVQGAADRLADRLGVRVVVGYVATSGPTVPEVTERLRAAGHPRVIVAAWLLAPGLFHDRLAHSGADVVTDPLCTDDGVVSAVLARYRDHARRLRMSLPAGA</sequence>
<dbReference type="Proteomes" id="UP001250214">
    <property type="component" value="Unassembled WGS sequence"/>
</dbReference>
<accession>A0ABU2H7P4</accession>
<proteinExistence type="predicted"/>
<evidence type="ECO:0000256" key="2">
    <source>
        <dbReference type="ARBA" id="ARBA00023239"/>
    </source>
</evidence>
<organism evidence="3 4">
    <name type="scientific">Lipingzhangella rawalii</name>
    <dbReference type="NCBI Taxonomy" id="2055835"/>
    <lineage>
        <taxon>Bacteria</taxon>
        <taxon>Bacillati</taxon>
        <taxon>Actinomycetota</taxon>
        <taxon>Actinomycetes</taxon>
        <taxon>Streptosporangiales</taxon>
        <taxon>Nocardiopsidaceae</taxon>
        <taxon>Lipingzhangella</taxon>
    </lineage>
</organism>
<dbReference type="RefSeq" id="WP_310912419.1">
    <property type="nucleotide sequence ID" value="NZ_JAVLVT010000005.1"/>
</dbReference>
<dbReference type="PANTHER" id="PTHR33542">
    <property type="entry name" value="SIROHYDROCHLORIN FERROCHELATASE, CHLOROPLASTIC"/>
    <property type="match status" value="1"/>
</dbReference>
<keyword evidence="2" id="KW-0456">Lyase</keyword>
<protein>
    <submittedName>
        <fullName evidence="3">CbiX/SirB N-terminal domain-containing protein</fullName>
    </submittedName>
</protein>
<name>A0ABU2H7P4_9ACTN</name>
<dbReference type="InterPro" id="IPR050963">
    <property type="entry name" value="Sirohydro_Cobaltochel/CbiX"/>
</dbReference>
<dbReference type="CDD" id="cd03416">
    <property type="entry name" value="CbiX_SirB_N"/>
    <property type="match status" value="1"/>
</dbReference>
<comment type="caution">
    <text evidence="3">The sequence shown here is derived from an EMBL/GenBank/DDBJ whole genome shotgun (WGS) entry which is preliminary data.</text>
</comment>
<dbReference type="Gene3D" id="3.40.50.1400">
    <property type="match status" value="2"/>
</dbReference>
<dbReference type="EMBL" id="JAVLVT010000005">
    <property type="protein sequence ID" value="MDS1270864.1"/>
    <property type="molecule type" value="Genomic_DNA"/>
</dbReference>
<dbReference type="PANTHER" id="PTHR33542:SF5">
    <property type="entry name" value="FERROCHELATASE CHE1"/>
    <property type="match status" value="1"/>
</dbReference>
<evidence type="ECO:0000313" key="4">
    <source>
        <dbReference type="Proteomes" id="UP001250214"/>
    </source>
</evidence>
<dbReference type="Pfam" id="PF01903">
    <property type="entry name" value="CbiX"/>
    <property type="match status" value="2"/>
</dbReference>
<keyword evidence="1" id="KW-0479">Metal-binding</keyword>
<dbReference type="InterPro" id="IPR002762">
    <property type="entry name" value="CbiX-like"/>
</dbReference>
<keyword evidence="4" id="KW-1185">Reference proteome</keyword>
<reference evidence="4" key="1">
    <citation type="submission" date="2023-07" db="EMBL/GenBank/DDBJ databases">
        <title>Novel species in the genus Lipingzhangella isolated from Sambhar Salt Lake.</title>
        <authorList>
            <person name="Jiya N."/>
            <person name="Kajale S."/>
            <person name="Sharma A."/>
        </authorList>
    </citation>
    <scope>NUCLEOTIDE SEQUENCE [LARGE SCALE GENOMIC DNA]</scope>
    <source>
        <strain evidence="4">LS1_29</strain>
    </source>
</reference>